<dbReference type="PANTHER" id="PTHR30121">
    <property type="entry name" value="UNCHARACTERIZED PROTEIN YJGR-RELATED"/>
    <property type="match status" value="1"/>
</dbReference>
<accession>A0A1G2CI02</accession>
<dbReference type="InterPro" id="IPR019476">
    <property type="entry name" value="T4SS_TraD_DNA-bd"/>
</dbReference>
<dbReference type="Pfam" id="PF10412">
    <property type="entry name" value="TrwB_AAD_bind"/>
    <property type="match status" value="1"/>
</dbReference>
<name>A0A1G2CI02_9BACT</name>
<feature type="domain" description="Type IV secretion system coupling protein TraD DNA-binding" evidence="1">
    <location>
        <begin position="56"/>
        <end position="366"/>
    </location>
</feature>
<evidence type="ECO:0000259" key="1">
    <source>
        <dbReference type="Pfam" id="PF10412"/>
    </source>
</evidence>
<dbReference type="CDD" id="cd01127">
    <property type="entry name" value="TrwB_TraG_TraD_VirD4"/>
    <property type="match status" value="1"/>
</dbReference>
<dbReference type="PANTHER" id="PTHR30121:SF6">
    <property type="entry name" value="SLR6007 PROTEIN"/>
    <property type="match status" value="1"/>
</dbReference>
<dbReference type="EMBL" id="MHLC01000022">
    <property type="protein sequence ID" value="OGZ01019.1"/>
    <property type="molecule type" value="Genomic_DNA"/>
</dbReference>
<dbReference type="InterPro" id="IPR051162">
    <property type="entry name" value="T4SS_component"/>
</dbReference>
<dbReference type="SUPFAM" id="SSF52540">
    <property type="entry name" value="P-loop containing nucleoside triphosphate hydrolases"/>
    <property type="match status" value="1"/>
</dbReference>
<evidence type="ECO:0000313" key="3">
    <source>
        <dbReference type="Proteomes" id="UP000178495"/>
    </source>
</evidence>
<dbReference type="Proteomes" id="UP000178495">
    <property type="component" value="Unassembled WGS sequence"/>
</dbReference>
<reference evidence="2 3" key="1">
    <citation type="journal article" date="2016" name="Nat. Commun.">
        <title>Thousands of microbial genomes shed light on interconnected biogeochemical processes in an aquifer system.</title>
        <authorList>
            <person name="Anantharaman K."/>
            <person name="Brown C.T."/>
            <person name="Hug L.A."/>
            <person name="Sharon I."/>
            <person name="Castelle C.J."/>
            <person name="Probst A.J."/>
            <person name="Thomas B.C."/>
            <person name="Singh A."/>
            <person name="Wilkins M.J."/>
            <person name="Karaoz U."/>
            <person name="Brodie E.L."/>
            <person name="Williams K.H."/>
            <person name="Hubbard S.S."/>
            <person name="Banfield J.F."/>
        </authorList>
    </citation>
    <scope>NUCLEOTIDE SEQUENCE [LARGE SCALE GENOMIC DNA]</scope>
</reference>
<gene>
    <name evidence="2" type="ORF">A3A43_03040</name>
</gene>
<comment type="caution">
    <text evidence="2">The sequence shown here is derived from an EMBL/GenBank/DDBJ whole genome shotgun (WGS) entry which is preliminary data.</text>
</comment>
<organism evidence="2 3">
    <name type="scientific">Candidatus Liptonbacteria bacterium RIFCSPLOWO2_01_FULL_56_20</name>
    <dbReference type="NCBI Taxonomy" id="1798652"/>
    <lineage>
        <taxon>Bacteria</taxon>
        <taxon>Candidatus Liptoniibacteriota</taxon>
    </lineage>
</organism>
<dbReference type="STRING" id="1798652.A3A43_03040"/>
<protein>
    <recommendedName>
        <fullName evidence="1">Type IV secretion system coupling protein TraD DNA-binding domain-containing protein</fullName>
    </recommendedName>
</protein>
<dbReference type="Gene3D" id="3.40.50.300">
    <property type="entry name" value="P-loop containing nucleotide triphosphate hydrolases"/>
    <property type="match status" value="2"/>
</dbReference>
<sequence length="480" mass="54513">MPKAGKIQIIKYAPPPPELPVYGQVNPSQASFFGRTNYVASLEEKKFIFGIKRADRRRHLYMVGKSGVGKSKLLELLIRQDIAYGYGLCLIDPHGDVIEAILDFVPENRIGDVVVIDPSDREYPALFNPLANVDPGFKHQLAQGLIEVMEKQFGANWTPRLEHVFRFTVLALLDYPHATMRGMISMLTDRNYRQKVVEYIEDDMVKRFWAIEFADWSEKFDTDAIIPLVNKLGQFLSDPLLRNIFGQKENKIDLDKLMSEKKIIFINLCKGRLGEENSSFLGSMFITKIKQAGMARAALPESERRDFYLYVDEFHNLVTETFENILSEARKYGLCLTIAHQYMGQLIPRVQAAVLGNVGSIIIFRVGGEDAVKLKPEMAPIFDTKDMINLGMQEFYIKMTIDGETYDPFSAETLKVLPSPNRSLKKEIVKQSRDRYTIPADAAKKLIAGEEATIFRSAQEKAIIEGKKGEAKEENIEPLI</sequence>
<evidence type="ECO:0000313" key="2">
    <source>
        <dbReference type="EMBL" id="OGZ01019.1"/>
    </source>
</evidence>
<dbReference type="AlphaFoldDB" id="A0A1G2CI02"/>
<proteinExistence type="predicted"/>
<dbReference type="InterPro" id="IPR027417">
    <property type="entry name" value="P-loop_NTPase"/>
</dbReference>